<comment type="pathway">
    <text evidence="12">Cofactor biosynthesis; molybdopterin biosynthesis.</text>
</comment>
<dbReference type="SFLD" id="SFLDG01386">
    <property type="entry name" value="main_SPASM_domain-containing"/>
    <property type="match status" value="1"/>
</dbReference>
<dbReference type="InterPro" id="IPR000385">
    <property type="entry name" value="MoaA_NifB_PqqE_Fe-S-bd_CS"/>
</dbReference>
<feature type="binding site" evidence="12">
    <location>
        <position position="73"/>
    </location>
    <ligand>
        <name>S-adenosyl-L-methionine</name>
        <dbReference type="ChEBI" id="CHEBI:59789"/>
    </ligand>
</feature>
<evidence type="ECO:0000256" key="5">
    <source>
        <dbReference type="ARBA" id="ARBA00022741"/>
    </source>
</evidence>
<dbReference type="InterPro" id="IPR040064">
    <property type="entry name" value="MoaA-like"/>
</dbReference>
<dbReference type="GO" id="GO:0006777">
    <property type="term" value="P:Mo-molybdopterin cofactor biosynthetic process"/>
    <property type="evidence" value="ECO:0007669"/>
    <property type="project" value="UniProtKB-UniRule"/>
</dbReference>
<feature type="binding site" evidence="12">
    <location>
        <position position="195"/>
    </location>
    <ligand>
        <name>S-adenosyl-L-methionine</name>
        <dbReference type="ChEBI" id="CHEBI:59789"/>
    </ligand>
</feature>
<dbReference type="NCBIfam" id="TIGR02666">
    <property type="entry name" value="moaA"/>
    <property type="match status" value="1"/>
</dbReference>
<evidence type="ECO:0000256" key="6">
    <source>
        <dbReference type="ARBA" id="ARBA00023004"/>
    </source>
</evidence>
<dbReference type="PANTHER" id="PTHR22960">
    <property type="entry name" value="MOLYBDOPTERIN COFACTOR SYNTHESIS PROTEIN A"/>
    <property type="match status" value="1"/>
</dbReference>
<feature type="binding site" evidence="12">
    <location>
        <position position="161"/>
    </location>
    <ligand>
        <name>GTP</name>
        <dbReference type="ChEBI" id="CHEBI:37565"/>
    </ligand>
</feature>
<dbReference type="InterPro" id="IPR050105">
    <property type="entry name" value="MoCo_biosynth_MoaA/MoaC"/>
</dbReference>
<protein>
    <recommendedName>
        <fullName evidence="1 12">GTP 3',8-cyclase</fullName>
        <ecNumber evidence="1 12">4.1.99.22</ecNumber>
    </recommendedName>
    <alternativeName>
        <fullName evidence="12">Molybdenum cofactor biosynthesis protein A</fullName>
    </alternativeName>
</protein>
<dbReference type="GO" id="GO:0005525">
    <property type="term" value="F:GTP binding"/>
    <property type="evidence" value="ECO:0007669"/>
    <property type="project" value="UniProtKB-UniRule"/>
</dbReference>
<feature type="binding site" evidence="12">
    <location>
        <position position="28"/>
    </location>
    <ligand>
        <name>S-adenosyl-L-methionine</name>
        <dbReference type="ChEBI" id="CHEBI:59789"/>
    </ligand>
</feature>
<sequence length="336" mass="37762">MKITDALNRPLRDVRMSVIDQCNLRCTYCMPAEVFGADFAFLPEKELLTFDEMTRLASIFASLGVQKVRITGGEPLLRKELPNLIARLFRIEGIDDVALTTNGILLGKYANGLKRAGIQRVNVSLDSLSDEVYGKMNGRGLPVRRVLQSIEAAASVGLQIKINMVVQKGVNDREVVPMSDYCFRQGYTLRFIEYMDVGSTNGWSQEQVVPSRIIRDAIHAKRPLEAVVPSYKGEVAKRYRYSGTNKEIGFISSVTEAFCSTCNRARVSADGKLFTCLFASKGTDLRTLLRSNLTDEEIKSFIIGNWNKRKDRYSEQRIELRDQKSIGKIEMSYIGG</sequence>
<comment type="function">
    <text evidence="12">Catalyzes the cyclization of GTP to (8S)-3',8-cyclo-7,8-dihydroguanosine 5'-triphosphate.</text>
</comment>
<dbReference type="SFLD" id="SFLDG01067">
    <property type="entry name" value="SPASM/twitch_domain_containing"/>
    <property type="match status" value="1"/>
</dbReference>
<feature type="binding site" evidence="12">
    <location>
        <position position="22"/>
    </location>
    <ligand>
        <name>[4Fe-4S] cluster</name>
        <dbReference type="ChEBI" id="CHEBI:49883"/>
        <label>1</label>
        <note>4Fe-4S-S-AdoMet</note>
    </ligand>
</feature>
<reference evidence="14" key="1">
    <citation type="submission" date="2020-09" db="EMBL/GenBank/DDBJ databases">
        <title>Bacillus faecalis sp. nov., a moderately halophilic bacterium isolated from cow faeces.</title>
        <authorList>
            <person name="Jiang L."/>
            <person name="Lee J."/>
        </authorList>
    </citation>
    <scope>NUCLEOTIDE SEQUENCE</scope>
    <source>
        <strain evidence="14">AGMB 02131</strain>
    </source>
</reference>
<dbReference type="RefSeq" id="WP_190996977.1">
    <property type="nucleotide sequence ID" value="NZ_JACXSI010000006.1"/>
</dbReference>
<keyword evidence="3 12" id="KW-0949">S-adenosyl-L-methionine</keyword>
<comment type="similarity">
    <text evidence="12">Belongs to the radical SAM superfamily. MoaA family.</text>
</comment>
<dbReference type="SMART" id="SM00729">
    <property type="entry name" value="Elp3"/>
    <property type="match status" value="1"/>
</dbReference>
<keyword evidence="6 12" id="KW-0408">Iron</keyword>
<feature type="binding site" evidence="12">
    <location>
        <begin position="264"/>
        <end position="266"/>
    </location>
    <ligand>
        <name>GTP</name>
        <dbReference type="ChEBI" id="CHEBI:37565"/>
    </ligand>
</feature>
<dbReference type="GO" id="GO:1904047">
    <property type="term" value="F:S-adenosyl-L-methionine binding"/>
    <property type="evidence" value="ECO:0007669"/>
    <property type="project" value="UniProtKB-UniRule"/>
</dbReference>
<proteinExistence type="inferred from homology"/>
<keyword evidence="9 12" id="KW-0501">Molybdenum cofactor biosynthesis</keyword>
<dbReference type="Pfam" id="PF04055">
    <property type="entry name" value="Radical_SAM"/>
    <property type="match status" value="1"/>
</dbReference>
<dbReference type="EMBL" id="JACXSI010000006">
    <property type="protein sequence ID" value="MBD3107432.1"/>
    <property type="molecule type" value="Genomic_DNA"/>
</dbReference>
<dbReference type="InterPro" id="IPR013785">
    <property type="entry name" value="Aldolase_TIM"/>
</dbReference>
<evidence type="ECO:0000256" key="3">
    <source>
        <dbReference type="ARBA" id="ARBA00022691"/>
    </source>
</evidence>
<evidence type="ECO:0000256" key="9">
    <source>
        <dbReference type="ARBA" id="ARBA00023150"/>
    </source>
</evidence>
<feature type="binding site" evidence="12">
    <location>
        <position position="69"/>
    </location>
    <ligand>
        <name>GTP</name>
        <dbReference type="ChEBI" id="CHEBI:37565"/>
    </ligand>
</feature>
<evidence type="ECO:0000256" key="4">
    <source>
        <dbReference type="ARBA" id="ARBA00022723"/>
    </source>
</evidence>
<dbReference type="GO" id="GO:0051539">
    <property type="term" value="F:4 iron, 4 sulfur cluster binding"/>
    <property type="evidence" value="ECO:0007669"/>
    <property type="project" value="UniProtKB-UniRule"/>
</dbReference>
<comment type="catalytic activity">
    <reaction evidence="11 12">
        <text>GTP + AH2 + S-adenosyl-L-methionine = (8S)-3',8-cyclo-7,8-dihydroguanosine 5'-triphosphate + 5'-deoxyadenosine + L-methionine + A + H(+)</text>
        <dbReference type="Rhea" id="RHEA:49576"/>
        <dbReference type="ChEBI" id="CHEBI:13193"/>
        <dbReference type="ChEBI" id="CHEBI:15378"/>
        <dbReference type="ChEBI" id="CHEBI:17319"/>
        <dbReference type="ChEBI" id="CHEBI:17499"/>
        <dbReference type="ChEBI" id="CHEBI:37565"/>
        <dbReference type="ChEBI" id="CHEBI:57844"/>
        <dbReference type="ChEBI" id="CHEBI:59789"/>
        <dbReference type="ChEBI" id="CHEBI:131766"/>
        <dbReference type="EC" id="4.1.99.22"/>
    </reaction>
</comment>
<feature type="binding site" evidence="12">
    <location>
        <position position="276"/>
    </location>
    <ligand>
        <name>[4Fe-4S] cluster</name>
        <dbReference type="ChEBI" id="CHEBI:49883"/>
        <label>2</label>
        <note>4Fe-4S-substrate</note>
    </ligand>
</feature>
<evidence type="ECO:0000256" key="2">
    <source>
        <dbReference type="ARBA" id="ARBA00022485"/>
    </source>
</evidence>
<dbReference type="Proteomes" id="UP000602076">
    <property type="component" value="Unassembled WGS sequence"/>
</dbReference>
<dbReference type="InterPro" id="IPR013483">
    <property type="entry name" value="MoaA"/>
</dbReference>
<keyword evidence="2 12" id="KW-0004">4Fe-4S</keyword>
<dbReference type="SFLD" id="SFLDS00029">
    <property type="entry name" value="Radical_SAM"/>
    <property type="match status" value="1"/>
</dbReference>
<evidence type="ECO:0000256" key="7">
    <source>
        <dbReference type="ARBA" id="ARBA00023014"/>
    </source>
</evidence>
<dbReference type="CDD" id="cd01335">
    <property type="entry name" value="Radical_SAM"/>
    <property type="match status" value="1"/>
</dbReference>
<feature type="binding site" evidence="12">
    <location>
        <position position="15"/>
    </location>
    <ligand>
        <name>GTP</name>
        <dbReference type="ChEBI" id="CHEBI:37565"/>
    </ligand>
</feature>
<dbReference type="SUPFAM" id="SSF102114">
    <property type="entry name" value="Radical SAM enzymes"/>
    <property type="match status" value="1"/>
</dbReference>
<keyword evidence="15" id="KW-1185">Reference proteome</keyword>
<dbReference type="InterPro" id="IPR058240">
    <property type="entry name" value="rSAM_sf"/>
</dbReference>
<keyword evidence="5 12" id="KW-0547">Nucleotide-binding</keyword>
<dbReference type="InterPro" id="IPR006638">
    <property type="entry name" value="Elp3/MiaA/NifB-like_rSAM"/>
</dbReference>
<evidence type="ECO:0000256" key="12">
    <source>
        <dbReference type="HAMAP-Rule" id="MF_01225"/>
    </source>
</evidence>
<dbReference type="GO" id="GO:0061798">
    <property type="term" value="F:GTP 3',8'-cyclase activity"/>
    <property type="evidence" value="ECO:0007669"/>
    <property type="project" value="UniProtKB-UniRule"/>
</dbReference>
<dbReference type="GO" id="GO:0061799">
    <property type="term" value="F:cyclic pyranopterin monophosphate synthase activity"/>
    <property type="evidence" value="ECO:0007669"/>
    <property type="project" value="TreeGrafter"/>
</dbReference>
<dbReference type="Gene3D" id="3.20.20.70">
    <property type="entry name" value="Aldolase class I"/>
    <property type="match status" value="1"/>
</dbReference>
<dbReference type="PROSITE" id="PS01305">
    <property type="entry name" value="MOAA_NIFB_PQQE"/>
    <property type="match status" value="1"/>
</dbReference>
<evidence type="ECO:0000256" key="8">
    <source>
        <dbReference type="ARBA" id="ARBA00023134"/>
    </source>
</evidence>
<dbReference type="HAMAP" id="MF_01225_B">
    <property type="entry name" value="MoaA_B"/>
    <property type="match status" value="1"/>
</dbReference>
<keyword evidence="8 12" id="KW-0342">GTP-binding</keyword>
<dbReference type="Pfam" id="PF06463">
    <property type="entry name" value="Mob_synth_C"/>
    <property type="match status" value="1"/>
</dbReference>
<evidence type="ECO:0000256" key="10">
    <source>
        <dbReference type="ARBA" id="ARBA00023239"/>
    </source>
</evidence>
<dbReference type="InterPro" id="IPR007197">
    <property type="entry name" value="rSAM"/>
</dbReference>
<dbReference type="InterPro" id="IPR010505">
    <property type="entry name" value="MoaA_twitch"/>
</dbReference>
<keyword evidence="7 12" id="KW-0411">Iron-sulfur</keyword>
<keyword evidence="10 12" id="KW-0456">Lyase</keyword>
<accession>A0A927CT80</accession>
<name>A0A927CT80_9BACI</name>
<feature type="binding site" evidence="12">
    <location>
        <position position="262"/>
    </location>
    <ligand>
        <name>[4Fe-4S] cluster</name>
        <dbReference type="ChEBI" id="CHEBI:49883"/>
        <label>2</label>
        <note>4Fe-4S-substrate</note>
    </ligand>
</feature>
<dbReference type="GO" id="GO:0046872">
    <property type="term" value="F:metal ion binding"/>
    <property type="evidence" value="ECO:0007669"/>
    <property type="project" value="UniProtKB-KW"/>
</dbReference>
<dbReference type="PROSITE" id="PS51918">
    <property type="entry name" value="RADICAL_SAM"/>
    <property type="match status" value="1"/>
</dbReference>
<feature type="binding site" evidence="12">
    <location>
        <position position="29"/>
    </location>
    <ligand>
        <name>[4Fe-4S] cluster</name>
        <dbReference type="ChEBI" id="CHEBI:49883"/>
        <label>1</label>
        <note>4Fe-4S-S-AdoMet</note>
    </ligand>
</feature>
<dbReference type="EC" id="4.1.99.22" evidence="1 12"/>
<gene>
    <name evidence="12 14" type="primary">moaA</name>
    <name evidence="14" type="ORF">IEO70_03560</name>
</gene>
<feature type="domain" description="Radical SAM core" evidence="13">
    <location>
        <begin position="6"/>
        <end position="225"/>
    </location>
</feature>
<evidence type="ECO:0000313" key="15">
    <source>
        <dbReference type="Proteomes" id="UP000602076"/>
    </source>
</evidence>
<dbReference type="PANTHER" id="PTHR22960:SF0">
    <property type="entry name" value="MOLYBDENUM COFACTOR BIOSYNTHESIS PROTEIN 1"/>
    <property type="match status" value="1"/>
</dbReference>
<dbReference type="AlphaFoldDB" id="A0A927CT80"/>
<organism evidence="14 15">
    <name type="scientific">Peribacillus faecalis</name>
    <dbReference type="NCBI Taxonomy" id="2772559"/>
    <lineage>
        <taxon>Bacteria</taxon>
        <taxon>Bacillati</taxon>
        <taxon>Bacillota</taxon>
        <taxon>Bacilli</taxon>
        <taxon>Bacillales</taxon>
        <taxon>Bacillaceae</taxon>
        <taxon>Peribacillus</taxon>
    </lineage>
</organism>
<comment type="cofactor">
    <cofactor evidence="12">
        <name>[4Fe-4S] cluster</name>
        <dbReference type="ChEBI" id="CHEBI:49883"/>
    </cofactor>
    <text evidence="12">Binds 2 [4Fe-4S] clusters. Binds 1 [4Fe-4S] cluster coordinated with 3 cysteines and an exchangeable S-adenosyl-L-methionine and 1 [4Fe-4S] cluster coordinated with 3 cysteines and the GTP-derived substrate.</text>
</comment>
<comment type="subunit">
    <text evidence="12">Monomer and homodimer.</text>
</comment>
<feature type="binding site" evidence="12">
    <location>
        <position position="259"/>
    </location>
    <ligand>
        <name>[4Fe-4S] cluster</name>
        <dbReference type="ChEBI" id="CHEBI:49883"/>
        <label>2</label>
        <note>4Fe-4S-substrate</note>
    </ligand>
</feature>
<feature type="binding site" evidence="12">
    <location>
        <position position="124"/>
    </location>
    <ligand>
        <name>S-adenosyl-L-methionine</name>
        <dbReference type="ChEBI" id="CHEBI:59789"/>
    </ligand>
</feature>
<evidence type="ECO:0000259" key="13">
    <source>
        <dbReference type="PROSITE" id="PS51918"/>
    </source>
</evidence>
<feature type="binding site" evidence="12">
    <location>
        <position position="100"/>
    </location>
    <ligand>
        <name>GTP</name>
        <dbReference type="ChEBI" id="CHEBI:37565"/>
    </ligand>
</feature>
<evidence type="ECO:0000256" key="11">
    <source>
        <dbReference type="ARBA" id="ARBA00048697"/>
    </source>
</evidence>
<evidence type="ECO:0000256" key="1">
    <source>
        <dbReference type="ARBA" id="ARBA00012167"/>
    </source>
</evidence>
<comment type="caution">
    <text evidence="14">The sequence shown here is derived from an EMBL/GenBank/DDBJ whole genome shotgun (WGS) entry which is preliminary data.</text>
</comment>
<feature type="binding site" evidence="12">
    <location>
        <position position="26"/>
    </location>
    <ligand>
        <name>[4Fe-4S] cluster</name>
        <dbReference type="ChEBI" id="CHEBI:49883"/>
        <label>1</label>
        <note>4Fe-4S-S-AdoMet</note>
    </ligand>
</feature>
<dbReference type="SFLD" id="SFLDG01383">
    <property type="entry name" value="cyclic_pyranopterin_phosphate"/>
    <property type="match status" value="1"/>
</dbReference>
<dbReference type="CDD" id="cd21117">
    <property type="entry name" value="Twitch_MoaA"/>
    <property type="match status" value="1"/>
</dbReference>
<evidence type="ECO:0000313" key="14">
    <source>
        <dbReference type="EMBL" id="MBD3107432.1"/>
    </source>
</evidence>
<keyword evidence="4 12" id="KW-0479">Metal-binding</keyword>